<feature type="transmembrane region" description="Helical" evidence="1">
    <location>
        <begin position="65"/>
        <end position="85"/>
    </location>
</feature>
<evidence type="ECO:0000256" key="1">
    <source>
        <dbReference type="SAM" id="Phobius"/>
    </source>
</evidence>
<keyword evidence="1" id="KW-0812">Transmembrane</keyword>
<keyword evidence="1" id="KW-1133">Transmembrane helix</keyword>
<evidence type="ECO:0000313" key="2">
    <source>
        <dbReference type="EMBL" id="MUN28912.1"/>
    </source>
</evidence>
<protein>
    <submittedName>
        <fullName evidence="2">DUF1404 domain-containing protein</fullName>
    </submittedName>
</protein>
<organism evidence="2 3">
    <name type="scientific">Sulfuracidifex metallicus DSM 6482 = JCM 9184</name>
    <dbReference type="NCBI Taxonomy" id="523847"/>
    <lineage>
        <taxon>Archaea</taxon>
        <taxon>Thermoproteota</taxon>
        <taxon>Thermoprotei</taxon>
        <taxon>Sulfolobales</taxon>
        <taxon>Sulfolobaceae</taxon>
        <taxon>Sulfuracidifex</taxon>
    </lineage>
</organism>
<feature type="transmembrane region" description="Helical" evidence="1">
    <location>
        <begin position="160"/>
        <end position="180"/>
    </location>
</feature>
<dbReference type="EMBL" id="WGGD01000005">
    <property type="protein sequence ID" value="MUN28912.1"/>
    <property type="molecule type" value="Genomic_DNA"/>
</dbReference>
<dbReference type="InterPro" id="IPR009844">
    <property type="entry name" value="DUF1404"/>
</dbReference>
<dbReference type="Proteomes" id="UP000470772">
    <property type="component" value="Unassembled WGS sequence"/>
</dbReference>
<dbReference type="Pfam" id="PF07185">
    <property type="entry name" value="DUF1404"/>
    <property type="match status" value="1"/>
</dbReference>
<comment type="caution">
    <text evidence="2">The sequence shown here is derived from an EMBL/GenBank/DDBJ whole genome shotgun (WGS) entry which is preliminary data.</text>
</comment>
<keyword evidence="3" id="KW-1185">Reference proteome</keyword>
<feature type="transmembrane region" description="Helical" evidence="1">
    <location>
        <begin position="121"/>
        <end position="140"/>
    </location>
</feature>
<sequence>MIMLHYSGERTTAKNLILPATLIIAFVNPFTEALQFVNPIVYMLDHYALYTAGAILGYKFFKGTLLTFLIGLIPAIAWHIPYLFALGASFITFRILCEATLFLGGVLAGSFIKSMSLGLKVTFLGLYMLADSFLSIFFILEYPQYSNVDYPFLSWTPSALPMVGITMFIVMNIVLIYSIVKIMQNAMIF</sequence>
<dbReference type="AlphaFoldDB" id="A0A6A9QV00"/>
<feature type="transmembrane region" description="Helical" evidence="1">
    <location>
        <begin position="91"/>
        <end position="109"/>
    </location>
</feature>
<gene>
    <name evidence="2" type="ORF">GC250_05535</name>
</gene>
<reference evidence="2 3" key="1">
    <citation type="submission" date="2019-10" db="EMBL/GenBank/DDBJ databases">
        <title>Sequencing and Assembly of Multiple Reported Metal-Biooxidizing Members of the Extremely Thermoacidophilic Archaeal Family Sulfolobaceae.</title>
        <authorList>
            <person name="Counts J.A."/>
            <person name="Kelly R.M."/>
        </authorList>
    </citation>
    <scope>NUCLEOTIDE SEQUENCE [LARGE SCALE GENOMIC DNA]</scope>
    <source>
        <strain evidence="2 3">DSM 6482</strain>
    </source>
</reference>
<proteinExistence type="predicted"/>
<keyword evidence="1" id="KW-0472">Membrane</keyword>
<name>A0A6A9QV00_SULME</name>
<evidence type="ECO:0000313" key="3">
    <source>
        <dbReference type="Proteomes" id="UP000470772"/>
    </source>
</evidence>
<feature type="transmembrane region" description="Helical" evidence="1">
    <location>
        <begin position="12"/>
        <end position="30"/>
    </location>
</feature>
<accession>A0A6A9QV00</accession>